<keyword evidence="1" id="KW-0472">Membrane</keyword>
<reference evidence="2" key="1">
    <citation type="journal article" date="2021" name="Microb. Physiol.">
        <title>Proteogenomic Insights into the Physiology of Marine, Sulfate-Reducing, Filamentous Desulfonema limicola and Desulfonema magnum.</title>
        <authorList>
            <person name="Schnaars V."/>
            <person name="Wohlbrand L."/>
            <person name="Scheve S."/>
            <person name="Hinrichs C."/>
            <person name="Reinhardt R."/>
            <person name="Rabus R."/>
        </authorList>
    </citation>
    <scope>NUCLEOTIDE SEQUENCE</scope>
    <source>
        <strain evidence="2">4be13</strain>
    </source>
</reference>
<name>A0A975BUW8_9BACT</name>
<sequence length="73" mass="8872">MFKFFSADRVHWQFPTRDIIRGGPCVSATKARRHEVPRRFFVCLCVFVSLWHFYIVRYKIFVAKKRDPALFFQ</sequence>
<proteinExistence type="predicted"/>
<feature type="transmembrane region" description="Helical" evidence="1">
    <location>
        <begin position="39"/>
        <end position="56"/>
    </location>
</feature>
<dbReference type="EMBL" id="CP061800">
    <property type="protein sequence ID" value="QTA92194.1"/>
    <property type="molecule type" value="Genomic_DNA"/>
</dbReference>
<evidence type="ECO:0000313" key="2">
    <source>
        <dbReference type="EMBL" id="QTA92194.1"/>
    </source>
</evidence>
<dbReference type="AlphaFoldDB" id="A0A975BUW8"/>
<gene>
    <name evidence="2" type="ORF">dnm_082700</name>
</gene>
<protein>
    <submittedName>
        <fullName evidence="2">Uncharacterized protein</fullName>
    </submittedName>
</protein>
<keyword evidence="3" id="KW-1185">Reference proteome</keyword>
<keyword evidence="1" id="KW-0812">Transmembrane</keyword>
<dbReference type="Proteomes" id="UP000663722">
    <property type="component" value="Chromosome"/>
</dbReference>
<evidence type="ECO:0000256" key="1">
    <source>
        <dbReference type="SAM" id="Phobius"/>
    </source>
</evidence>
<dbReference type="KEGG" id="dmm:dnm_082700"/>
<keyword evidence="1" id="KW-1133">Transmembrane helix</keyword>
<organism evidence="2 3">
    <name type="scientific">Desulfonema magnum</name>
    <dbReference type="NCBI Taxonomy" id="45655"/>
    <lineage>
        <taxon>Bacteria</taxon>
        <taxon>Pseudomonadati</taxon>
        <taxon>Thermodesulfobacteriota</taxon>
        <taxon>Desulfobacteria</taxon>
        <taxon>Desulfobacterales</taxon>
        <taxon>Desulfococcaceae</taxon>
        <taxon>Desulfonema</taxon>
    </lineage>
</organism>
<evidence type="ECO:0000313" key="3">
    <source>
        <dbReference type="Proteomes" id="UP000663722"/>
    </source>
</evidence>
<accession>A0A975BUW8</accession>